<dbReference type="EMBL" id="GBXM01029253">
    <property type="protein sequence ID" value="JAH79324.1"/>
    <property type="molecule type" value="Transcribed_RNA"/>
</dbReference>
<dbReference type="Gene3D" id="1.10.510.10">
    <property type="entry name" value="Transferase(Phosphotransferase) domain 1"/>
    <property type="match status" value="1"/>
</dbReference>
<evidence type="ECO:0000313" key="1">
    <source>
        <dbReference type="EMBL" id="JAH79324.1"/>
    </source>
</evidence>
<evidence type="ECO:0008006" key="2">
    <source>
        <dbReference type="Google" id="ProtNLM"/>
    </source>
</evidence>
<organism evidence="1">
    <name type="scientific">Anguilla anguilla</name>
    <name type="common">European freshwater eel</name>
    <name type="synonym">Muraena anguilla</name>
    <dbReference type="NCBI Taxonomy" id="7936"/>
    <lineage>
        <taxon>Eukaryota</taxon>
        <taxon>Metazoa</taxon>
        <taxon>Chordata</taxon>
        <taxon>Craniata</taxon>
        <taxon>Vertebrata</taxon>
        <taxon>Euteleostomi</taxon>
        <taxon>Actinopterygii</taxon>
        <taxon>Neopterygii</taxon>
        <taxon>Teleostei</taxon>
        <taxon>Anguilliformes</taxon>
        <taxon>Anguillidae</taxon>
        <taxon>Anguilla</taxon>
    </lineage>
</organism>
<name>A0A0E9VMI0_ANGAN</name>
<proteinExistence type="predicted"/>
<reference evidence="1" key="1">
    <citation type="submission" date="2014-11" db="EMBL/GenBank/DDBJ databases">
        <authorList>
            <person name="Amaro Gonzalez C."/>
        </authorList>
    </citation>
    <scope>NUCLEOTIDE SEQUENCE</scope>
</reference>
<dbReference type="SUPFAM" id="SSF56112">
    <property type="entry name" value="Protein kinase-like (PK-like)"/>
    <property type="match status" value="1"/>
</dbReference>
<sequence>MVMNMEGSDSMAEKADRGEFVGLLKKMLLIDAEQRIVPAEVLGHPFCQHAAPPGLPPQQPVRPPV</sequence>
<accession>A0A0E9VMI0</accession>
<dbReference type="AlphaFoldDB" id="A0A0E9VMI0"/>
<protein>
    <recommendedName>
        <fullName evidence="2">Protein kinase domain-containing protein</fullName>
    </recommendedName>
</protein>
<reference evidence="1" key="2">
    <citation type="journal article" date="2015" name="Fish Shellfish Immunol.">
        <title>Early steps in the European eel (Anguilla anguilla)-Vibrio vulnificus interaction in the gills: Role of the RtxA13 toxin.</title>
        <authorList>
            <person name="Callol A."/>
            <person name="Pajuelo D."/>
            <person name="Ebbesson L."/>
            <person name="Teles M."/>
            <person name="MacKenzie S."/>
            <person name="Amaro C."/>
        </authorList>
    </citation>
    <scope>NUCLEOTIDE SEQUENCE</scope>
</reference>
<dbReference type="InterPro" id="IPR011009">
    <property type="entry name" value="Kinase-like_dom_sf"/>
</dbReference>